<dbReference type="InterPro" id="IPR051159">
    <property type="entry name" value="Hexapeptide_acetyltransf"/>
</dbReference>
<dbReference type="InterPro" id="IPR001451">
    <property type="entry name" value="Hexapep"/>
</dbReference>
<keyword evidence="4" id="KW-1133">Transmembrane helix</keyword>
<evidence type="ECO:0000313" key="5">
    <source>
        <dbReference type="EMBL" id="MCZ8372447.1"/>
    </source>
</evidence>
<dbReference type="InterPro" id="IPR018357">
    <property type="entry name" value="Hexapep_transf_CS"/>
</dbReference>
<dbReference type="EMBL" id="JAPZVM010000004">
    <property type="protein sequence ID" value="MCZ8372447.1"/>
    <property type="molecule type" value="Genomic_DNA"/>
</dbReference>
<name>A0ABT4PHD1_9BACT</name>
<protein>
    <submittedName>
        <fullName evidence="5">Acyltransferase</fullName>
    </submittedName>
</protein>
<keyword evidence="4" id="KW-0472">Membrane</keyword>
<dbReference type="GO" id="GO:0016746">
    <property type="term" value="F:acyltransferase activity"/>
    <property type="evidence" value="ECO:0007669"/>
    <property type="project" value="UniProtKB-KW"/>
</dbReference>
<reference evidence="5" key="1">
    <citation type="submission" date="2022-12" db="EMBL/GenBank/DDBJ databases">
        <title>Phocaeicola acetigenes sp. nov., isolated feces from a healthy human.</title>
        <authorList>
            <person name="Do H."/>
            <person name="Ha Y.B."/>
            <person name="Kim J.-S."/>
            <person name="Suh M.K."/>
            <person name="Kim H.S."/>
            <person name="Lee J.-S."/>
        </authorList>
    </citation>
    <scope>NUCLEOTIDE SEQUENCE</scope>
    <source>
        <strain evidence="5">KGMB11183</strain>
    </source>
</reference>
<organism evidence="5 6">
    <name type="scientific">Phocaeicola acetigenes</name>
    <dbReference type="NCBI Taxonomy" id="3016083"/>
    <lineage>
        <taxon>Bacteria</taxon>
        <taxon>Pseudomonadati</taxon>
        <taxon>Bacteroidota</taxon>
        <taxon>Bacteroidia</taxon>
        <taxon>Bacteroidales</taxon>
        <taxon>Bacteroidaceae</taxon>
        <taxon>Phocaeicola</taxon>
    </lineage>
</organism>
<dbReference type="Pfam" id="PF00132">
    <property type="entry name" value="Hexapep"/>
    <property type="match status" value="1"/>
</dbReference>
<dbReference type="PANTHER" id="PTHR23416">
    <property type="entry name" value="SIALIC ACID SYNTHASE-RELATED"/>
    <property type="match status" value="1"/>
</dbReference>
<dbReference type="SUPFAM" id="SSF51161">
    <property type="entry name" value="Trimeric LpxA-like enzymes"/>
    <property type="match status" value="1"/>
</dbReference>
<proteinExistence type="predicted"/>
<feature type="transmembrane region" description="Helical" evidence="4">
    <location>
        <begin position="7"/>
        <end position="23"/>
    </location>
</feature>
<keyword evidence="3 5" id="KW-0012">Acyltransferase</keyword>
<evidence type="ECO:0000256" key="2">
    <source>
        <dbReference type="ARBA" id="ARBA00022737"/>
    </source>
</evidence>
<gene>
    <name evidence="5" type="ORF">O6P32_06945</name>
</gene>
<dbReference type="Proteomes" id="UP001141933">
    <property type="component" value="Unassembled WGS sequence"/>
</dbReference>
<dbReference type="InterPro" id="IPR011004">
    <property type="entry name" value="Trimer_LpxA-like_sf"/>
</dbReference>
<evidence type="ECO:0000256" key="1">
    <source>
        <dbReference type="ARBA" id="ARBA00022679"/>
    </source>
</evidence>
<dbReference type="Gene3D" id="2.160.10.10">
    <property type="entry name" value="Hexapeptide repeat proteins"/>
    <property type="match status" value="1"/>
</dbReference>
<keyword evidence="6" id="KW-1185">Reference proteome</keyword>
<evidence type="ECO:0000256" key="3">
    <source>
        <dbReference type="ARBA" id="ARBA00023315"/>
    </source>
</evidence>
<dbReference type="CDD" id="cd04647">
    <property type="entry name" value="LbH_MAT_like"/>
    <property type="match status" value="1"/>
</dbReference>
<keyword evidence="2" id="KW-0677">Repeat</keyword>
<keyword evidence="1" id="KW-0808">Transferase</keyword>
<comment type="caution">
    <text evidence="5">The sequence shown here is derived from an EMBL/GenBank/DDBJ whole genome shotgun (WGS) entry which is preliminary data.</text>
</comment>
<accession>A0ABT4PHD1</accession>
<dbReference type="PROSITE" id="PS00101">
    <property type="entry name" value="HEXAPEP_TRANSFERASES"/>
    <property type="match status" value="1"/>
</dbReference>
<keyword evidence="4" id="KW-0812">Transmembrane</keyword>
<dbReference type="RefSeq" id="WP_269877654.1">
    <property type="nucleotide sequence ID" value="NZ_JAPZVM010000004.1"/>
</dbReference>
<sequence>MKQNITFYIKILFNVLYILLIKIKNPKHCNISLYQLWESPPKIRCKNNGKIIIGRRMLSRSNIHLLVDKGNLIINKYVFLNHNVSITALNHIEIESHVTIANNVVIVDHDHNIKDGEEFITAPIYIKEGAWIGANAVILKGVTIGKNAIVAAGAVVTKSVPDNTIVMGVPAKIKKRIN</sequence>
<evidence type="ECO:0000313" key="6">
    <source>
        <dbReference type="Proteomes" id="UP001141933"/>
    </source>
</evidence>
<evidence type="ECO:0000256" key="4">
    <source>
        <dbReference type="SAM" id="Phobius"/>
    </source>
</evidence>